<organism evidence="4 5">
    <name type="scientific">Jiangella anatolica</name>
    <dbReference type="NCBI Taxonomy" id="2670374"/>
    <lineage>
        <taxon>Bacteria</taxon>
        <taxon>Bacillati</taxon>
        <taxon>Actinomycetota</taxon>
        <taxon>Actinomycetes</taxon>
        <taxon>Jiangellales</taxon>
        <taxon>Jiangellaceae</taxon>
        <taxon>Jiangella</taxon>
    </lineage>
</organism>
<keyword evidence="5" id="KW-1185">Reference proteome</keyword>
<dbReference type="PROSITE" id="PS50076">
    <property type="entry name" value="DNAJ_2"/>
    <property type="match status" value="1"/>
</dbReference>
<proteinExistence type="predicted"/>
<feature type="transmembrane region" description="Helical" evidence="2">
    <location>
        <begin position="109"/>
        <end position="135"/>
    </location>
</feature>
<dbReference type="EMBL" id="POTW01000119">
    <property type="protein sequence ID" value="PZF79745.1"/>
    <property type="molecule type" value="Genomic_DNA"/>
</dbReference>
<dbReference type="Proteomes" id="UP000248764">
    <property type="component" value="Unassembled WGS sequence"/>
</dbReference>
<protein>
    <recommendedName>
        <fullName evidence="3">J domain-containing protein</fullName>
    </recommendedName>
</protein>
<sequence>MRHNGADSTALGGADPHDVLGVRRGASPQQVNRAFHREALRGGHPDTGGDARAFRRLVLARDTLLANPVTSPPRPHPTPAAAPRPAAPRPAQPRPGQPRPAPSRSDGSALPLIVLFFLFLVIVPHVLLALVLILVP</sequence>
<keyword evidence="2" id="KW-1133">Transmembrane helix</keyword>
<accession>A0A2W2AX73</accession>
<comment type="caution">
    <text evidence="4">The sequence shown here is derived from an EMBL/GenBank/DDBJ whole genome shotgun (WGS) entry which is preliminary data.</text>
</comment>
<evidence type="ECO:0000259" key="3">
    <source>
        <dbReference type="PROSITE" id="PS50076"/>
    </source>
</evidence>
<evidence type="ECO:0000313" key="5">
    <source>
        <dbReference type="Proteomes" id="UP000248764"/>
    </source>
</evidence>
<evidence type="ECO:0000256" key="1">
    <source>
        <dbReference type="SAM" id="MobiDB-lite"/>
    </source>
</evidence>
<dbReference type="InterPro" id="IPR001623">
    <property type="entry name" value="DnaJ_domain"/>
</dbReference>
<feature type="domain" description="J" evidence="3">
    <location>
        <begin position="15"/>
        <end position="69"/>
    </location>
</feature>
<evidence type="ECO:0000256" key="2">
    <source>
        <dbReference type="SAM" id="Phobius"/>
    </source>
</evidence>
<keyword evidence="2" id="KW-0812">Transmembrane</keyword>
<gene>
    <name evidence="4" type="ORF">C1I92_29615</name>
</gene>
<feature type="region of interest" description="Disordered" evidence="1">
    <location>
        <begin position="65"/>
        <end position="105"/>
    </location>
</feature>
<evidence type="ECO:0000313" key="4">
    <source>
        <dbReference type="EMBL" id="PZF79745.1"/>
    </source>
</evidence>
<dbReference type="AlphaFoldDB" id="A0A2W2AX73"/>
<dbReference type="InterPro" id="IPR036869">
    <property type="entry name" value="J_dom_sf"/>
</dbReference>
<name>A0A2W2AX73_9ACTN</name>
<reference evidence="4 5" key="1">
    <citation type="submission" date="2018-01" db="EMBL/GenBank/DDBJ databases">
        <title>Draft genome sequence of Jiangella sp. GTF31.</title>
        <authorList>
            <person name="Sahin N."/>
            <person name="Ay H."/>
            <person name="Saygin H."/>
        </authorList>
    </citation>
    <scope>NUCLEOTIDE SEQUENCE [LARGE SCALE GENOMIC DNA]</scope>
    <source>
        <strain evidence="4 5">GTF31</strain>
    </source>
</reference>
<feature type="compositionally biased region" description="Pro residues" evidence="1">
    <location>
        <begin position="70"/>
        <end position="101"/>
    </location>
</feature>
<dbReference type="SUPFAM" id="SSF46565">
    <property type="entry name" value="Chaperone J-domain"/>
    <property type="match status" value="1"/>
</dbReference>
<dbReference type="Gene3D" id="1.10.287.110">
    <property type="entry name" value="DnaJ domain"/>
    <property type="match status" value="1"/>
</dbReference>
<feature type="compositionally biased region" description="Basic and acidic residues" evidence="1">
    <location>
        <begin position="35"/>
        <end position="52"/>
    </location>
</feature>
<feature type="region of interest" description="Disordered" evidence="1">
    <location>
        <begin position="1"/>
        <end position="52"/>
    </location>
</feature>
<keyword evidence="2" id="KW-0472">Membrane</keyword>